<feature type="compositionally biased region" description="Polar residues" evidence="2">
    <location>
        <begin position="464"/>
        <end position="475"/>
    </location>
</feature>
<evidence type="ECO:0000313" key="3">
    <source>
        <dbReference type="EMBL" id="KAK5091282.1"/>
    </source>
</evidence>
<accession>A0AAN7T7J9</accession>
<evidence type="ECO:0000313" key="4">
    <source>
        <dbReference type="Proteomes" id="UP001309876"/>
    </source>
</evidence>
<organism evidence="3 4">
    <name type="scientific">Lithohypha guttulata</name>
    <dbReference type="NCBI Taxonomy" id="1690604"/>
    <lineage>
        <taxon>Eukaryota</taxon>
        <taxon>Fungi</taxon>
        <taxon>Dikarya</taxon>
        <taxon>Ascomycota</taxon>
        <taxon>Pezizomycotina</taxon>
        <taxon>Eurotiomycetes</taxon>
        <taxon>Chaetothyriomycetidae</taxon>
        <taxon>Chaetothyriales</taxon>
        <taxon>Trichomeriaceae</taxon>
        <taxon>Lithohypha</taxon>
    </lineage>
</organism>
<protein>
    <submittedName>
        <fullName evidence="3">Uncharacterized protein</fullName>
    </submittedName>
</protein>
<feature type="compositionally biased region" description="Polar residues" evidence="2">
    <location>
        <begin position="402"/>
        <end position="415"/>
    </location>
</feature>
<evidence type="ECO:0000256" key="1">
    <source>
        <dbReference type="SAM" id="Coils"/>
    </source>
</evidence>
<sequence>MVDEADDNRVNHTTLRFRDFVGRNPAQHSISQLDLARRDHNNNMKCCCGRAGCAYLEHNTAALGDLEKDLETAARLGQALLDRHEAYVKESQAEQARLANYVHDLENEKASLQNENYRVVNENRELLQRLEDLNTDFGESGQRVHDLEHLLQDREQEVRRLNGLTHKAQELEVKVLDMEKERAELTKEVEEKQQQTRSTIVRWKESELRIRQLEQEVQKIEWAARLDRERHEELVARMERDRALDRELGLSEGRLKASAAVQTMQKGGVQKQVVSNFVRDILHDNANLQTSVAELRELLQTSNDEVQALRDQIMLHQPVHEDELAVPQRAISLSDEIGLSQPLPQKQVQQEVHVHHHYHTKTGAKKERTPRKPYRRAGTPATSLLSSPLMSGRSTPVRGSHRYSSSPAASLSVRPTRSRVDRWSTQSTATTSTYLSSIASSPTSYHERNGFIFDRLERGEESSRPTSPESFSIASPQPFKRQDRRIDGVPSVSEEDENFISDDQFPPLNPEGYMEADEWCDEHEEVMMLNTELTPKPSMALRRQSHSETDVSDSQIPEPPPPPDNGLESVEEDLDIHTSNSVNEPVKSEQLVNSNCVREKLMSSTATNPTNIEIRPSIRRSNSHDSLYSISGMDIHLAQQSSRTTLALLRGHGANKHHFAPTPAPIRQAAASAATQPLATVTEYTATSRPGLEATASPSMQALSGIHSHASRSNAVQTQRKGLIGSVGGWVSSKWGKTPTATKSVADLRSVASKSVATASRPPTVHSTTSPVMASNSADVIQSNAGSSASTGKRSVSATALSVSAAVKSADIPFPGSITSSGFFGRAPGINQSGPIPGFAAVIATRKVPTVVNPSTVDITGLKEGLKESLAEQ</sequence>
<feature type="coiled-coil region" evidence="1">
    <location>
        <begin position="88"/>
        <end position="230"/>
    </location>
</feature>
<feature type="region of interest" description="Disordered" evidence="2">
    <location>
        <begin position="458"/>
        <end position="513"/>
    </location>
</feature>
<reference evidence="3 4" key="1">
    <citation type="submission" date="2023-08" db="EMBL/GenBank/DDBJ databases">
        <title>Black Yeasts Isolated from many extreme environments.</title>
        <authorList>
            <person name="Coleine C."/>
            <person name="Stajich J.E."/>
            <person name="Selbmann L."/>
        </authorList>
    </citation>
    <scope>NUCLEOTIDE SEQUENCE [LARGE SCALE GENOMIC DNA]</scope>
    <source>
        <strain evidence="3 4">CCFEE 5910</strain>
    </source>
</reference>
<keyword evidence="1" id="KW-0175">Coiled coil</keyword>
<feature type="region of interest" description="Disordered" evidence="2">
    <location>
        <begin position="534"/>
        <end position="569"/>
    </location>
</feature>
<feature type="compositionally biased region" description="Polar residues" evidence="2">
    <location>
        <begin position="380"/>
        <end position="394"/>
    </location>
</feature>
<dbReference type="Proteomes" id="UP001309876">
    <property type="component" value="Unassembled WGS sequence"/>
</dbReference>
<dbReference type="EMBL" id="JAVRRJ010000001">
    <property type="protein sequence ID" value="KAK5091282.1"/>
    <property type="molecule type" value="Genomic_DNA"/>
</dbReference>
<name>A0AAN7T7J9_9EURO</name>
<gene>
    <name evidence="3" type="ORF">LTR05_001464</name>
</gene>
<feature type="compositionally biased region" description="Polar residues" evidence="2">
    <location>
        <begin position="423"/>
        <end position="444"/>
    </location>
</feature>
<comment type="caution">
    <text evidence="3">The sequence shown here is derived from an EMBL/GenBank/DDBJ whole genome shotgun (WGS) entry which is preliminary data.</text>
</comment>
<evidence type="ECO:0000256" key="2">
    <source>
        <dbReference type="SAM" id="MobiDB-lite"/>
    </source>
</evidence>
<feature type="region of interest" description="Disordered" evidence="2">
    <location>
        <begin position="350"/>
        <end position="444"/>
    </location>
</feature>
<feature type="coiled-coil region" evidence="1">
    <location>
        <begin position="285"/>
        <end position="312"/>
    </location>
</feature>
<keyword evidence="4" id="KW-1185">Reference proteome</keyword>
<proteinExistence type="predicted"/>
<feature type="compositionally biased region" description="Basic residues" evidence="2">
    <location>
        <begin position="354"/>
        <end position="375"/>
    </location>
</feature>
<dbReference type="AlphaFoldDB" id="A0AAN7T7J9"/>